<evidence type="ECO:0000259" key="3">
    <source>
        <dbReference type="Pfam" id="PF08386"/>
    </source>
</evidence>
<dbReference type="Gene3D" id="3.40.50.1820">
    <property type="entry name" value="alpha/beta hydrolase"/>
    <property type="match status" value="1"/>
</dbReference>
<feature type="domain" description="AB hydrolase-1" evidence="2">
    <location>
        <begin position="98"/>
        <end position="196"/>
    </location>
</feature>
<evidence type="ECO:0000313" key="4">
    <source>
        <dbReference type="EMBL" id="AMP11383.1"/>
    </source>
</evidence>
<dbReference type="Pfam" id="PF00561">
    <property type="entry name" value="Abhydrolase_1"/>
    <property type="match status" value="1"/>
</dbReference>
<dbReference type="PANTHER" id="PTHR43433:SF5">
    <property type="entry name" value="AB HYDROLASE-1 DOMAIN-CONTAINING PROTEIN"/>
    <property type="match status" value="1"/>
</dbReference>
<protein>
    <submittedName>
        <fullName evidence="4">Alpha/beta hydrolase fold family protein</fullName>
    </submittedName>
</protein>
<feature type="compositionally biased region" description="Polar residues" evidence="1">
    <location>
        <begin position="1"/>
        <end position="13"/>
    </location>
</feature>
<organism evidence="4 5">
    <name type="scientific">Collimonas arenae</name>
    <dbReference type="NCBI Taxonomy" id="279058"/>
    <lineage>
        <taxon>Bacteria</taxon>
        <taxon>Pseudomonadati</taxon>
        <taxon>Pseudomonadota</taxon>
        <taxon>Betaproteobacteria</taxon>
        <taxon>Burkholderiales</taxon>
        <taxon>Oxalobacteraceae</taxon>
        <taxon>Collimonas</taxon>
    </lineage>
</organism>
<dbReference type="AlphaFoldDB" id="A0A127QMX2"/>
<dbReference type="PATRIC" id="fig|279058.18.peg.3637"/>
<keyword evidence="4" id="KW-0378">Hydrolase</keyword>
<evidence type="ECO:0000256" key="1">
    <source>
        <dbReference type="SAM" id="MobiDB-lite"/>
    </source>
</evidence>
<dbReference type="GO" id="GO:0016787">
    <property type="term" value="F:hydrolase activity"/>
    <property type="evidence" value="ECO:0007669"/>
    <property type="project" value="UniProtKB-KW"/>
</dbReference>
<dbReference type="PANTHER" id="PTHR43433">
    <property type="entry name" value="HYDROLASE, ALPHA/BETA FOLD FAMILY PROTEIN"/>
    <property type="match status" value="1"/>
</dbReference>
<dbReference type="InterPro" id="IPR050471">
    <property type="entry name" value="AB_hydrolase"/>
</dbReference>
<proteinExistence type="predicted"/>
<gene>
    <name evidence="4" type="ORF">CAter282_3700</name>
</gene>
<dbReference type="RefSeq" id="WP_082799761.1">
    <property type="nucleotide sequence ID" value="NZ_CP013235.1"/>
</dbReference>
<feature type="domain" description="Peptidase S33 tripeptidyl aminopeptidase-like C-terminal" evidence="3">
    <location>
        <begin position="241"/>
        <end position="297"/>
    </location>
</feature>
<accession>A0A127QMX2</accession>
<reference evidence="4 5" key="1">
    <citation type="submission" date="2015-11" db="EMBL/GenBank/DDBJ databases">
        <title>Exploring the genomic traits of fungus-feeding bacterial genus Collimonas.</title>
        <authorList>
            <person name="Song C."/>
            <person name="Schmidt R."/>
            <person name="de Jager V."/>
            <person name="Krzyzanowska D."/>
            <person name="Jongedijk E."/>
            <person name="Cankar K."/>
            <person name="Beekwilder J."/>
            <person name="van Veen A."/>
            <person name="de Boer W."/>
            <person name="van Veen J.A."/>
            <person name="Garbeva P."/>
        </authorList>
    </citation>
    <scope>NUCLEOTIDE SEQUENCE [LARGE SCALE GENOMIC DNA]</scope>
    <source>
        <strain evidence="4 5">Ter282</strain>
    </source>
</reference>
<dbReference type="Pfam" id="PF08386">
    <property type="entry name" value="Abhydrolase_4"/>
    <property type="match status" value="1"/>
</dbReference>
<dbReference type="InterPro" id="IPR029058">
    <property type="entry name" value="AB_hydrolase_fold"/>
</dbReference>
<feature type="region of interest" description="Disordered" evidence="1">
    <location>
        <begin position="1"/>
        <end position="20"/>
    </location>
</feature>
<dbReference type="InterPro" id="IPR000073">
    <property type="entry name" value="AB_hydrolase_1"/>
</dbReference>
<dbReference type="Proteomes" id="UP000071778">
    <property type="component" value="Chromosome"/>
</dbReference>
<evidence type="ECO:0000259" key="2">
    <source>
        <dbReference type="Pfam" id="PF00561"/>
    </source>
</evidence>
<dbReference type="EMBL" id="CP013235">
    <property type="protein sequence ID" value="AMP11383.1"/>
    <property type="molecule type" value="Genomic_DNA"/>
</dbReference>
<sequence length="301" mass="32341">MDISSNPSNQIATAPSARRAPPSEHLLTLLRAGLRISQIMPPDWATRVAARLFCTPIPSKLASRHFSPPAGVRIESLPFEQASLTLYHWPAAENAPQLLMTHGWGGWGLQLVTLAEALGAAGWAVVLIDQPAHGRSAAWRSTLPQFARALNYAAARLGRVQAVVGHSMGGAAACIAAANGLALRKLILISAPISMIQVTHEYATTFGLREKLRASMVSYLEGREGMVFERMDAIHTAPRINASTLVVHDREDAIVPYSAAQTLIENLPDAQLLETSGLGHRRVLKDPGVIHAVMQFLGPAS</sequence>
<dbReference type="SUPFAM" id="SSF53474">
    <property type="entry name" value="alpha/beta-Hydrolases"/>
    <property type="match status" value="1"/>
</dbReference>
<name>A0A127QMX2_9BURK</name>
<keyword evidence="5" id="KW-1185">Reference proteome</keyword>
<evidence type="ECO:0000313" key="5">
    <source>
        <dbReference type="Proteomes" id="UP000071778"/>
    </source>
</evidence>
<dbReference type="InterPro" id="IPR013595">
    <property type="entry name" value="Pept_S33_TAP-like_C"/>
</dbReference>